<name>A0A2N5IRH5_9BIFI</name>
<evidence type="ECO:0000313" key="2">
    <source>
        <dbReference type="EMBL" id="PLS24550.1"/>
    </source>
</evidence>
<accession>A0A2N5IRH5</accession>
<evidence type="ECO:0000256" key="1">
    <source>
        <dbReference type="SAM" id="Phobius"/>
    </source>
</evidence>
<sequence>MEPISSGSNTAVRDIRFELLRIIAMFLIVGCHFVAHIDWNLENSGVSNSRSHTR</sequence>
<dbReference type="EMBL" id="NMWV01000018">
    <property type="protein sequence ID" value="PLS24550.1"/>
    <property type="molecule type" value="Genomic_DNA"/>
</dbReference>
<evidence type="ECO:0000313" key="3">
    <source>
        <dbReference type="Proteomes" id="UP000234855"/>
    </source>
</evidence>
<organism evidence="2 3">
    <name type="scientific">Bifidobacterium imperatoris</name>
    <dbReference type="NCBI Taxonomy" id="2020965"/>
    <lineage>
        <taxon>Bacteria</taxon>
        <taxon>Bacillati</taxon>
        <taxon>Actinomycetota</taxon>
        <taxon>Actinomycetes</taxon>
        <taxon>Bifidobacteriales</taxon>
        <taxon>Bifidobacteriaceae</taxon>
        <taxon>Bifidobacterium</taxon>
    </lineage>
</organism>
<protein>
    <recommendedName>
        <fullName evidence="4">Acyltransferase</fullName>
    </recommendedName>
</protein>
<proteinExistence type="predicted"/>
<comment type="caution">
    <text evidence="2">The sequence shown here is derived from an EMBL/GenBank/DDBJ whole genome shotgun (WGS) entry which is preliminary data.</text>
</comment>
<dbReference type="Proteomes" id="UP000234855">
    <property type="component" value="Unassembled WGS sequence"/>
</dbReference>
<keyword evidence="1" id="KW-0812">Transmembrane</keyword>
<dbReference type="AlphaFoldDB" id="A0A2N5IRH5"/>
<evidence type="ECO:0008006" key="4">
    <source>
        <dbReference type="Google" id="ProtNLM"/>
    </source>
</evidence>
<reference evidence="2 3" key="1">
    <citation type="submission" date="2017-07" db="EMBL/GenBank/DDBJ databases">
        <title>Bifidobacterium novel species.</title>
        <authorList>
            <person name="Lugli G.A."/>
            <person name="Milani C."/>
            <person name="Duranti S."/>
            <person name="Mangifesta M."/>
        </authorList>
    </citation>
    <scope>NUCLEOTIDE SEQUENCE [LARGE SCALE GENOMIC DNA]</scope>
    <source>
        <strain evidence="2 3">45</strain>
    </source>
</reference>
<keyword evidence="1" id="KW-1133">Transmembrane helix</keyword>
<keyword evidence="1" id="KW-0472">Membrane</keyword>
<gene>
    <name evidence="2" type="ORF">Tam1G_1369</name>
</gene>
<feature type="transmembrane region" description="Helical" evidence="1">
    <location>
        <begin position="19"/>
        <end position="37"/>
    </location>
</feature>